<dbReference type="RefSeq" id="WP_173780370.1">
    <property type="nucleotide sequence ID" value="NZ_JABSNO010000029.1"/>
</dbReference>
<keyword evidence="6" id="KW-0472">Membrane</keyword>
<comment type="similarity">
    <text evidence="2">Belongs to the outer membrane factor (OMF) (TC 1.B.17) family.</text>
</comment>
<keyword evidence="3" id="KW-0813">Transport</keyword>
<comment type="caution">
    <text evidence="10">The sequence shown here is derived from an EMBL/GenBank/DDBJ whole genome shotgun (WGS) entry which is preliminary data.</text>
</comment>
<keyword evidence="4" id="KW-1134">Transmembrane beta strand</keyword>
<reference evidence="10" key="1">
    <citation type="submission" date="2020-05" db="EMBL/GenBank/DDBJ databases">
        <title>Genomic Encyclopedia of Type Strains, Phase IV (KMG-V): Genome sequencing to study the core and pangenomes of soil and plant-associated prokaryotes.</title>
        <authorList>
            <person name="Whitman W."/>
        </authorList>
    </citation>
    <scope>NUCLEOTIDE SEQUENCE</scope>
    <source>
        <strain evidence="10">16F</strain>
    </source>
</reference>
<keyword evidence="11" id="KW-1185">Reference proteome</keyword>
<dbReference type="EMBL" id="JABSNO010000029">
    <property type="protein sequence ID" value="NRS93828.1"/>
    <property type="molecule type" value="Genomic_DNA"/>
</dbReference>
<evidence type="ECO:0000256" key="8">
    <source>
        <dbReference type="SAM" id="Coils"/>
    </source>
</evidence>
<dbReference type="Gene3D" id="1.20.1600.10">
    <property type="entry name" value="Outer membrane efflux proteins (OEP)"/>
    <property type="match status" value="1"/>
</dbReference>
<evidence type="ECO:0000256" key="4">
    <source>
        <dbReference type="ARBA" id="ARBA00022452"/>
    </source>
</evidence>
<dbReference type="GO" id="GO:0015288">
    <property type="term" value="F:porin activity"/>
    <property type="evidence" value="ECO:0007669"/>
    <property type="project" value="TreeGrafter"/>
</dbReference>
<organism evidence="10 11">
    <name type="scientific">Frigoriflavimonas asaccharolytica</name>
    <dbReference type="NCBI Taxonomy" id="2735899"/>
    <lineage>
        <taxon>Bacteria</taxon>
        <taxon>Pseudomonadati</taxon>
        <taxon>Bacteroidota</taxon>
        <taxon>Flavobacteriia</taxon>
        <taxon>Flavobacteriales</taxon>
        <taxon>Weeksellaceae</taxon>
        <taxon>Frigoriflavimonas</taxon>
    </lineage>
</organism>
<evidence type="ECO:0000313" key="11">
    <source>
        <dbReference type="Proteomes" id="UP000610746"/>
    </source>
</evidence>
<evidence type="ECO:0000256" key="6">
    <source>
        <dbReference type="ARBA" id="ARBA00023136"/>
    </source>
</evidence>
<keyword evidence="5" id="KW-0812">Transmembrane</keyword>
<keyword evidence="8" id="KW-0175">Coiled coil</keyword>
<dbReference type="Pfam" id="PF02321">
    <property type="entry name" value="OEP"/>
    <property type="match status" value="2"/>
</dbReference>
<evidence type="ECO:0000313" key="10">
    <source>
        <dbReference type="EMBL" id="NRS93828.1"/>
    </source>
</evidence>
<evidence type="ECO:0000256" key="2">
    <source>
        <dbReference type="ARBA" id="ARBA00007613"/>
    </source>
</evidence>
<dbReference type="InterPro" id="IPR051906">
    <property type="entry name" value="TolC-like"/>
</dbReference>
<keyword evidence="7" id="KW-0998">Cell outer membrane</keyword>
<feature type="chain" id="PRO_5035302661" evidence="9">
    <location>
        <begin position="19"/>
        <end position="443"/>
    </location>
</feature>
<dbReference type="InterPro" id="IPR003423">
    <property type="entry name" value="OMP_efflux"/>
</dbReference>
<gene>
    <name evidence="10" type="ORF">HNQ03_002919</name>
</gene>
<dbReference type="PANTHER" id="PTHR30026">
    <property type="entry name" value="OUTER MEMBRANE PROTEIN TOLC"/>
    <property type="match status" value="1"/>
</dbReference>
<proteinExistence type="inferred from homology"/>
<dbReference type="AlphaFoldDB" id="A0A8J8K9I2"/>
<evidence type="ECO:0000256" key="3">
    <source>
        <dbReference type="ARBA" id="ARBA00022448"/>
    </source>
</evidence>
<evidence type="ECO:0000256" key="7">
    <source>
        <dbReference type="ARBA" id="ARBA00023237"/>
    </source>
</evidence>
<dbReference type="Proteomes" id="UP000610746">
    <property type="component" value="Unassembled WGS sequence"/>
</dbReference>
<evidence type="ECO:0000256" key="5">
    <source>
        <dbReference type="ARBA" id="ARBA00022692"/>
    </source>
</evidence>
<feature type="coiled-coil region" evidence="8">
    <location>
        <begin position="328"/>
        <end position="355"/>
    </location>
</feature>
<name>A0A8J8K9I2_9FLAO</name>
<feature type="signal peptide" evidence="9">
    <location>
        <begin position="1"/>
        <end position="18"/>
    </location>
</feature>
<keyword evidence="9" id="KW-0732">Signal</keyword>
<protein>
    <submittedName>
        <fullName evidence="10">Outer membrane protein</fullName>
    </submittedName>
</protein>
<accession>A0A8J8K9I2</accession>
<dbReference type="SUPFAM" id="SSF56954">
    <property type="entry name" value="Outer membrane efflux proteins (OEP)"/>
    <property type="match status" value="1"/>
</dbReference>
<evidence type="ECO:0000256" key="1">
    <source>
        <dbReference type="ARBA" id="ARBA00004442"/>
    </source>
</evidence>
<dbReference type="GO" id="GO:0009279">
    <property type="term" value="C:cell outer membrane"/>
    <property type="evidence" value="ECO:0007669"/>
    <property type="project" value="UniProtKB-SubCell"/>
</dbReference>
<dbReference type="GO" id="GO:0015562">
    <property type="term" value="F:efflux transmembrane transporter activity"/>
    <property type="evidence" value="ECO:0007669"/>
    <property type="project" value="InterPro"/>
</dbReference>
<evidence type="ECO:0000256" key="9">
    <source>
        <dbReference type="SAM" id="SignalP"/>
    </source>
</evidence>
<dbReference type="GO" id="GO:1990281">
    <property type="term" value="C:efflux pump complex"/>
    <property type="evidence" value="ECO:0007669"/>
    <property type="project" value="TreeGrafter"/>
</dbReference>
<comment type="subcellular location">
    <subcellularLocation>
        <location evidence="1">Cell outer membrane</location>
    </subcellularLocation>
</comment>
<sequence>MKLYLTLLILLFSHLTFAQEVAKQNDVKVWSLQESIAYAIENNITVKDAALNTDVAIVNYQNAKSSQLPNLFGNMSQTFTNGSSINPITSDFITDQIYSNSFGVNSSMVLFQGFQLKNQIKQNSLLVQQSGYLEEIAKNDIVVSILQNYLQALYSKESIAVAENNLATSEKEVLRSKARLNAGAIALTEYTEAQSQAATNKYNVIAAKNNYQQYILALKQLLELPTSENMAVETINENMDLVNLDLSSENVYQKAVDFLPETGASLLNIAANETQLDIAKGGYLPTLSLTGSLGSGFTSINNNSFVDQLNVNFNQRVGLTLSVPIFDRNQTKSAVQTAKINIEKAQIQKQSVDKEIYKKVETAFQNAISAQEQVVAAEASKTAAEQSYKLAQKKSELGALSTTDLIISQNTLTNAQQNYLQSKYLNILYHQLLQFYQGNEIKL</sequence>
<dbReference type="PANTHER" id="PTHR30026:SF20">
    <property type="entry name" value="OUTER MEMBRANE PROTEIN TOLC"/>
    <property type="match status" value="1"/>
</dbReference>